<evidence type="ECO:0000256" key="2">
    <source>
        <dbReference type="SAM" id="Phobius"/>
    </source>
</evidence>
<dbReference type="Gene3D" id="1.20.1250.20">
    <property type="entry name" value="MFS general substrate transporter like domains"/>
    <property type="match status" value="1"/>
</dbReference>
<feature type="transmembrane region" description="Helical" evidence="2">
    <location>
        <begin position="272"/>
        <end position="293"/>
    </location>
</feature>
<feature type="transmembrane region" description="Helical" evidence="2">
    <location>
        <begin position="134"/>
        <end position="158"/>
    </location>
</feature>
<keyword evidence="4" id="KW-1185">Reference proteome</keyword>
<feature type="transmembrane region" description="Helical" evidence="2">
    <location>
        <begin position="299"/>
        <end position="326"/>
    </location>
</feature>
<protein>
    <submittedName>
        <fullName evidence="3">MFS transporter</fullName>
    </submittedName>
</protein>
<feature type="transmembrane region" description="Helical" evidence="2">
    <location>
        <begin position="371"/>
        <end position="389"/>
    </location>
</feature>
<reference evidence="3 4" key="1">
    <citation type="submission" date="2021-03" db="EMBL/GenBank/DDBJ databases">
        <title>Antimicrobial resistance genes in bacteria isolated from Japanese honey, and their potential for conferring macrolide and lincosamide resistance in the American foulbrood pathogen Paenibacillus larvae.</title>
        <authorList>
            <person name="Okamoto M."/>
            <person name="Kumagai M."/>
            <person name="Kanamori H."/>
            <person name="Takamatsu D."/>
        </authorList>
    </citation>
    <scope>NUCLEOTIDE SEQUENCE [LARGE SCALE GENOMIC DNA]</scope>
    <source>
        <strain evidence="3 4">J42TS3</strain>
    </source>
</reference>
<keyword evidence="2" id="KW-0472">Membrane</keyword>
<sequence length="400" mass="44759">MSSSLNGQSRLLLAVNGLFVLAGALSGTFLNVYLWKVKQDFAMIGWFTFSQQLALGLTFWIAGKWVKEQDKMISLRLGIVVSGIFYLLVLWAGAHTVDYIWPLGFLFGIGSGLFWLAFNVVYFEVTDVDTRDLFNGWIGILGSVIGILGPWTSGWIISAMKGNLGYRVIFTVSLIVYGIGILLSFWLKKRKRGGPYRWMEPFRQFGKNSPWRQAVPASAAHGVREGVFSFLVTLLVFISTSAERKVGQFSLVTSLVSLVSFWAVGKWLHIRFRYAGMLVGAVLITGVIGPLLWDVNYVTLMLFGIGTSLFMPLYLLPVISSVFDLIGKNEDTVEQRVELIVLRELSIMVGRLLGTLLFIIIFTWSPHMKTVIWLMLGLGATPLLSWVLIRKLFKHPVDAA</sequence>
<gene>
    <name evidence="3" type="ORF">J42TS3_41540</name>
</gene>
<feature type="transmembrane region" description="Helical" evidence="2">
    <location>
        <begin position="12"/>
        <end position="35"/>
    </location>
</feature>
<comment type="caution">
    <text evidence="3">The sequence shown here is derived from an EMBL/GenBank/DDBJ whole genome shotgun (WGS) entry which is preliminary data.</text>
</comment>
<dbReference type="Pfam" id="PF07690">
    <property type="entry name" value="MFS_1"/>
    <property type="match status" value="1"/>
</dbReference>
<feature type="transmembrane region" description="Helical" evidence="2">
    <location>
        <begin position="73"/>
        <end position="93"/>
    </location>
</feature>
<dbReference type="InterPro" id="IPR036259">
    <property type="entry name" value="MFS_trans_sf"/>
</dbReference>
<evidence type="ECO:0000313" key="4">
    <source>
        <dbReference type="Proteomes" id="UP000679992"/>
    </source>
</evidence>
<name>A0ABQ4MGP1_9BACL</name>
<evidence type="ECO:0000256" key="1">
    <source>
        <dbReference type="ARBA" id="ARBA00004651"/>
    </source>
</evidence>
<comment type="subcellular location">
    <subcellularLocation>
        <location evidence="1">Cell membrane</location>
        <topology evidence="1">Multi-pass membrane protein</topology>
    </subcellularLocation>
</comment>
<feature type="transmembrane region" description="Helical" evidence="2">
    <location>
        <begin position="164"/>
        <end position="187"/>
    </location>
</feature>
<dbReference type="PANTHER" id="PTHR23526">
    <property type="entry name" value="INTEGRAL MEMBRANE TRANSPORT PROTEIN-RELATED"/>
    <property type="match status" value="1"/>
</dbReference>
<proteinExistence type="predicted"/>
<feature type="transmembrane region" description="Helical" evidence="2">
    <location>
        <begin position="99"/>
        <end position="122"/>
    </location>
</feature>
<evidence type="ECO:0000313" key="3">
    <source>
        <dbReference type="EMBL" id="GIP55119.1"/>
    </source>
</evidence>
<dbReference type="EMBL" id="BOSL01000016">
    <property type="protein sequence ID" value="GIP55119.1"/>
    <property type="molecule type" value="Genomic_DNA"/>
</dbReference>
<dbReference type="Proteomes" id="UP000679992">
    <property type="component" value="Unassembled WGS sequence"/>
</dbReference>
<feature type="transmembrane region" description="Helical" evidence="2">
    <location>
        <begin position="41"/>
        <end position="61"/>
    </location>
</feature>
<dbReference type="SUPFAM" id="SSF103473">
    <property type="entry name" value="MFS general substrate transporter"/>
    <property type="match status" value="1"/>
</dbReference>
<feature type="transmembrane region" description="Helical" evidence="2">
    <location>
        <begin position="347"/>
        <end position="365"/>
    </location>
</feature>
<accession>A0ABQ4MGP1</accession>
<keyword evidence="2" id="KW-1133">Transmembrane helix</keyword>
<dbReference type="RefSeq" id="WP_211022105.1">
    <property type="nucleotide sequence ID" value="NZ_BOSL01000016.1"/>
</dbReference>
<keyword evidence="2" id="KW-0812">Transmembrane</keyword>
<organism evidence="3 4">
    <name type="scientific">Paenibacillus vini</name>
    <dbReference type="NCBI Taxonomy" id="1476024"/>
    <lineage>
        <taxon>Bacteria</taxon>
        <taxon>Bacillati</taxon>
        <taxon>Bacillota</taxon>
        <taxon>Bacilli</taxon>
        <taxon>Bacillales</taxon>
        <taxon>Paenibacillaceae</taxon>
        <taxon>Paenibacillus</taxon>
    </lineage>
</organism>
<dbReference type="PANTHER" id="PTHR23526:SF2">
    <property type="entry name" value="MAJOR FACILITATOR SUPERFAMILY (MFS) PROFILE DOMAIN-CONTAINING PROTEIN"/>
    <property type="match status" value="1"/>
</dbReference>
<dbReference type="InterPro" id="IPR052528">
    <property type="entry name" value="Sugar_transport-like"/>
</dbReference>
<dbReference type="InterPro" id="IPR011701">
    <property type="entry name" value="MFS"/>
</dbReference>